<feature type="compositionally biased region" description="Pro residues" evidence="1">
    <location>
        <begin position="118"/>
        <end position="127"/>
    </location>
</feature>
<dbReference type="AlphaFoldDB" id="A0AAF0DD78"/>
<dbReference type="InterPro" id="IPR031833">
    <property type="entry name" value="DUF4748"/>
</dbReference>
<dbReference type="Proteomes" id="UP001219355">
    <property type="component" value="Chromosome 1"/>
</dbReference>
<evidence type="ECO:0000256" key="1">
    <source>
        <dbReference type="SAM" id="MobiDB-lite"/>
    </source>
</evidence>
<dbReference type="EMBL" id="CP120627">
    <property type="protein sequence ID" value="WEW56138.1"/>
    <property type="molecule type" value="Genomic_DNA"/>
</dbReference>
<feature type="compositionally biased region" description="Basic and acidic residues" evidence="1">
    <location>
        <begin position="164"/>
        <end position="188"/>
    </location>
</feature>
<feature type="compositionally biased region" description="Low complexity" evidence="1">
    <location>
        <begin position="108"/>
        <end position="117"/>
    </location>
</feature>
<feature type="compositionally biased region" description="Basic and acidic residues" evidence="1">
    <location>
        <begin position="53"/>
        <end position="65"/>
    </location>
</feature>
<dbReference type="PANTHER" id="PTHR41800">
    <property type="entry name" value="EXPRESSED PROTEIN"/>
    <property type="match status" value="1"/>
</dbReference>
<feature type="compositionally biased region" description="Basic and acidic residues" evidence="1">
    <location>
        <begin position="82"/>
        <end position="107"/>
    </location>
</feature>
<feature type="region of interest" description="Disordered" evidence="1">
    <location>
        <begin position="52"/>
        <end position="203"/>
    </location>
</feature>
<name>A0AAF0DD78_9EURO</name>
<dbReference type="PANTHER" id="PTHR41800:SF1">
    <property type="entry name" value="EXPRESSED PROTEIN"/>
    <property type="match status" value="1"/>
</dbReference>
<dbReference type="Pfam" id="PF15932">
    <property type="entry name" value="DUF4748"/>
    <property type="match status" value="1"/>
</dbReference>
<sequence length="203" mass="22483">MEGGRITYQLALRRRNEDVGICLVGAPYVSVCKPDSSQSYIPHLRAQFLEEQEQQKGLKQQMERKERKKPGAGAYYFAKRSINADRLSRHEASQRAKQEAARQEAEARVSSSTTTSKPPLPVPPTPSPSSVNETRSTAGGGKLSKSMSADMFGRDDVGSPSQEMGHDPAATRHEPETEAQRVAEKGKYEATQLFRSRKGDRFS</sequence>
<evidence type="ECO:0000313" key="2">
    <source>
        <dbReference type="EMBL" id="WEW56138.1"/>
    </source>
</evidence>
<protein>
    <submittedName>
        <fullName evidence="2">Uncharacterized protein</fullName>
    </submittedName>
</protein>
<evidence type="ECO:0000313" key="3">
    <source>
        <dbReference type="Proteomes" id="UP001219355"/>
    </source>
</evidence>
<reference evidence="2" key="1">
    <citation type="submission" date="2023-03" db="EMBL/GenBank/DDBJ databases">
        <title>Emydomyces testavorans Genome Sequence.</title>
        <authorList>
            <person name="Hoyer L."/>
        </authorList>
    </citation>
    <scope>NUCLEOTIDE SEQUENCE</scope>
    <source>
        <strain evidence="2">16-2883</strain>
    </source>
</reference>
<proteinExistence type="predicted"/>
<gene>
    <name evidence="2" type="ORF">PRK78_001573</name>
</gene>
<organism evidence="2 3">
    <name type="scientific">Emydomyces testavorans</name>
    <dbReference type="NCBI Taxonomy" id="2070801"/>
    <lineage>
        <taxon>Eukaryota</taxon>
        <taxon>Fungi</taxon>
        <taxon>Dikarya</taxon>
        <taxon>Ascomycota</taxon>
        <taxon>Pezizomycotina</taxon>
        <taxon>Eurotiomycetes</taxon>
        <taxon>Eurotiomycetidae</taxon>
        <taxon>Onygenales</taxon>
        <taxon>Nannizziopsiaceae</taxon>
        <taxon>Emydomyces</taxon>
    </lineage>
</organism>
<keyword evidence="3" id="KW-1185">Reference proteome</keyword>
<accession>A0AAF0DD78</accession>